<comment type="catalytic activity">
    <reaction evidence="10">
        <text>N-formyl-L-kynurenine + H2O = L-kynurenine + formate + H(+)</text>
        <dbReference type="Rhea" id="RHEA:13009"/>
        <dbReference type="ChEBI" id="CHEBI:15377"/>
        <dbReference type="ChEBI" id="CHEBI:15378"/>
        <dbReference type="ChEBI" id="CHEBI:15740"/>
        <dbReference type="ChEBI" id="CHEBI:57959"/>
        <dbReference type="ChEBI" id="CHEBI:58629"/>
        <dbReference type="EC" id="3.5.1.9"/>
    </reaction>
</comment>
<dbReference type="Pfam" id="PF04199">
    <property type="entry name" value="Cyclase"/>
    <property type="match status" value="1"/>
</dbReference>
<evidence type="ECO:0000256" key="6">
    <source>
        <dbReference type="ARBA" id="ARBA00022723"/>
    </source>
</evidence>
<evidence type="ECO:0000313" key="13">
    <source>
        <dbReference type="Proteomes" id="UP000230557"/>
    </source>
</evidence>
<evidence type="ECO:0000256" key="8">
    <source>
        <dbReference type="ARBA" id="ARBA00022833"/>
    </source>
</evidence>
<evidence type="ECO:0000256" key="10">
    <source>
        <dbReference type="ARBA" id="ARBA00048496"/>
    </source>
</evidence>
<evidence type="ECO:0000256" key="4">
    <source>
        <dbReference type="ARBA" id="ARBA00012930"/>
    </source>
</evidence>
<keyword evidence="8" id="KW-0862">Zinc</keyword>
<dbReference type="EC" id="3.5.1.9" evidence="4"/>
<comment type="cofactor">
    <cofactor evidence="1">
        <name>Zn(2+)</name>
        <dbReference type="ChEBI" id="CHEBI:29105"/>
    </cofactor>
</comment>
<dbReference type="Gene3D" id="3.50.30.50">
    <property type="entry name" value="Putative cyclase"/>
    <property type="match status" value="1"/>
</dbReference>
<evidence type="ECO:0000256" key="9">
    <source>
        <dbReference type="ARBA" id="ARBA00023079"/>
    </source>
</evidence>
<comment type="caution">
    <text evidence="12">The sequence shown here is derived from an EMBL/GenBank/DDBJ whole genome shotgun (WGS) entry which is preliminary data.</text>
</comment>
<dbReference type="SUPFAM" id="SSF102198">
    <property type="entry name" value="Putative cyclase"/>
    <property type="match status" value="1"/>
</dbReference>
<dbReference type="GO" id="GO:0019441">
    <property type="term" value="P:L-tryptophan catabolic process to kynurenine"/>
    <property type="evidence" value="ECO:0007669"/>
    <property type="project" value="InterPro"/>
</dbReference>
<sequence>MKYYDISLELSEKTIVWPGDGKFKRVESKGSAITSRMDIATHFGTHIDAPKHFLFNRPGIDSIPVNKLIGKCLVIEVRSVSPSLPKKGLGGVQKESLIRPKDFAHVNIKARDKILFKTRNSQLLKKKTFVDNYVSLALDAAKYLASKKIDLVGIDYFGIEAKSAPGHPVHKTLLAKGIVIIEAVDLSRIKPGKYNIAALPLKIKASDGSPARVILWK</sequence>
<keyword evidence="9" id="KW-0823">Tryptophan catabolism</keyword>
<evidence type="ECO:0000256" key="2">
    <source>
        <dbReference type="ARBA" id="ARBA00002204"/>
    </source>
</evidence>
<comment type="subunit">
    <text evidence="3">Homodimer.</text>
</comment>
<dbReference type="InterPro" id="IPR007325">
    <property type="entry name" value="KFase/CYL"/>
</dbReference>
<reference evidence="13" key="1">
    <citation type="submission" date="2017-09" db="EMBL/GenBank/DDBJ databases">
        <title>Depth-based differentiation of microbial function through sediment-hosted aquifers and enrichment of novel symbionts in the deep terrestrial subsurface.</title>
        <authorList>
            <person name="Probst A.J."/>
            <person name="Ladd B."/>
            <person name="Jarett J.K."/>
            <person name="Geller-Mcgrath D.E."/>
            <person name="Sieber C.M.K."/>
            <person name="Emerson J.B."/>
            <person name="Anantharaman K."/>
            <person name="Thomas B.C."/>
            <person name="Malmstrom R."/>
            <person name="Stieglmeier M."/>
            <person name="Klingl A."/>
            <person name="Woyke T."/>
            <person name="Ryan C.M."/>
            <person name="Banfield J.F."/>
        </authorList>
    </citation>
    <scope>NUCLEOTIDE SEQUENCE [LARGE SCALE GENOMIC DNA]</scope>
</reference>
<dbReference type="PANTHER" id="PTHR31118">
    <property type="entry name" value="CYCLASE-LIKE PROTEIN 2"/>
    <property type="match status" value="1"/>
</dbReference>
<dbReference type="InterPro" id="IPR037175">
    <property type="entry name" value="KFase_sf"/>
</dbReference>
<evidence type="ECO:0000256" key="1">
    <source>
        <dbReference type="ARBA" id="ARBA00001947"/>
    </source>
</evidence>
<keyword evidence="7" id="KW-0378">Hydrolase</keyword>
<name>A0A2H0VGS6_9BACT</name>
<proteinExistence type="predicted"/>
<evidence type="ECO:0000313" key="12">
    <source>
        <dbReference type="EMBL" id="PIR97500.1"/>
    </source>
</evidence>
<comment type="function">
    <text evidence="2">Catalyzes the hydrolysis of N-formyl-L-kynurenine to L-kynurenine, the second step in the kynurenine pathway of tryptophan degradation.</text>
</comment>
<evidence type="ECO:0000256" key="11">
    <source>
        <dbReference type="ARBA" id="ARBA00060547"/>
    </source>
</evidence>
<evidence type="ECO:0000256" key="5">
    <source>
        <dbReference type="ARBA" id="ARBA00014889"/>
    </source>
</evidence>
<evidence type="ECO:0000256" key="7">
    <source>
        <dbReference type="ARBA" id="ARBA00022801"/>
    </source>
</evidence>
<gene>
    <name evidence="12" type="ORF">COT91_01255</name>
</gene>
<keyword evidence="6" id="KW-0479">Metal-binding</keyword>
<dbReference type="GO" id="GO:0046872">
    <property type="term" value="F:metal ion binding"/>
    <property type="evidence" value="ECO:0007669"/>
    <property type="project" value="UniProtKB-KW"/>
</dbReference>
<dbReference type="PANTHER" id="PTHR31118:SF32">
    <property type="entry name" value="KYNURENINE FORMAMIDASE"/>
    <property type="match status" value="1"/>
</dbReference>
<dbReference type="Proteomes" id="UP000230557">
    <property type="component" value="Unassembled WGS sequence"/>
</dbReference>
<dbReference type="EMBL" id="PFAJ01000015">
    <property type="protein sequence ID" value="PIR97500.1"/>
    <property type="molecule type" value="Genomic_DNA"/>
</dbReference>
<protein>
    <recommendedName>
        <fullName evidence="5">Kynurenine formamidase</fullName>
        <ecNumber evidence="4">3.5.1.9</ecNumber>
    </recommendedName>
</protein>
<dbReference type="FunFam" id="3.50.30.50:FF:000001">
    <property type="entry name" value="Kynurenine formamidase"/>
    <property type="match status" value="1"/>
</dbReference>
<accession>A0A2H0VGS6</accession>
<comment type="pathway">
    <text evidence="11">Amino-acid degradation; L-tryptophan degradation via kynurenine pathway; L-kynurenine from L-tryptophan: step 2/2.</text>
</comment>
<organism evidence="12 13">
    <name type="scientific">Candidatus Doudnabacteria bacterium CG10_big_fil_rev_8_21_14_0_10_41_10</name>
    <dbReference type="NCBI Taxonomy" id="1974551"/>
    <lineage>
        <taxon>Bacteria</taxon>
        <taxon>Candidatus Doudnaibacteriota</taxon>
    </lineage>
</organism>
<evidence type="ECO:0000256" key="3">
    <source>
        <dbReference type="ARBA" id="ARBA00011738"/>
    </source>
</evidence>
<dbReference type="GO" id="GO:0004061">
    <property type="term" value="F:arylformamidase activity"/>
    <property type="evidence" value="ECO:0007669"/>
    <property type="project" value="UniProtKB-EC"/>
</dbReference>
<dbReference type="AlphaFoldDB" id="A0A2H0VGS6"/>